<organism evidence="1 2">
    <name type="scientific">Gossypium schwendimanii</name>
    <name type="common">Cotton</name>
    <dbReference type="NCBI Taxonomy" id="34291"/>
    <lineage>
        <taxon>Eukaryota</taxon>
        <taxon>Viridiplantae</taxon>
        <taxon>Streptophyta</taxon>
        <taxon>Embryophyta</taxon>
        <taxon>Tracheophyta</taxon>
        <taxon>Spermatophyta</taxon>
        <taxon>Magnoliopsida</taxon>
        <taxon>eudicotyledons</taxon>
        <taxon>Gunneridae</taxon>
        <taxon>Pentapetalae</taxon>
        <taxon>rosids</taxon>
        <taxon>malvids</taxon>
        <taxon>Malvales</taxon>
        <taxon>Malvaceae</taxon>
        <taxon>Malvoideae</taxon>
        <taxon>Gossypium</taxon>
    </lineage>
</organism>
<dbReference type="OrthoDB" id="937650at2759"/>
<dbReference type="Proteomes" id="UP000593576">
    <property type="component" value="Unassembled WGS sequence"/>
</dbReference>
<accession>A0A7J9MJX4</accession>
<comment type="caution">
    <text evidence="1">The sequence shown here is derived from an EMBL/GenBank/DDBJ whole genome shotgun (WGS) entry which is preliminary data.</text>
</comment>
<gene>
    <name evidence="1" type="ORF">Goshw_023502</name>
</gene>
<sequence>MNYFSSRNTRRFRFHCSECGLLSAIIAPNNKLHLHFSAENMQNPIHFGWQIELNNPNNLNHHQPTPSTFFVKTLNLISVNHLSNEAAFEIWAS</sequence>
<evidence type="ECO:0000313" key="1">
    <source>
        <dbReference type="EMBL" id="MBA0871271.1"/>
    </source>
</evidence>
<proteinExistence type="predicted"/>
<keyword evidence="2" id="KW-1185">Reference proteome</keyword>
<evidence type="ECO:0000313" key="2">
    <source>
        <dbReference type="Proteomes" id="UP000593576"/>
    </source>
</evidence>
<name>A0A7J9MJX4_GOSSC</name>
<protein>
    <submittedName>
        <fullName evidence="1">Uncharacterized protein</fullName>
    </submittedName>
</protein>
<dbReference type="EMBL" id="JABFAF010000011">
    <property type="protein sequence ID" value="MBA0871271.1"/>
    <property type="molecule type" value="Genomic_DNA"/>
</dbReference>
<reference evidence="1 2" key="1">
    <citation type="journal article" date="2019" name="Genome Biol. Evol.">
        <title>Insights into the evolution of the New World diploid cottons (Gossypium, subgenus Houzingenia) based on genome sequencing.</title>
        <authorList>
            <person name="Grover C.E."/>
            <person name="Arick M.A. 2nd"/>
            <person name="Thrash A."/>
            <person name="Conover J.L."/>
            <person name="Sanders W.S."/>
            <person name="Peterson D.G."/>
            <person name="Frelichowski J.E."/>
            <person name="Scheffler J.A."/>
            <person name="Scheffler B.E."/>
            <person name="Wendel J.F."/>
        </authorList>
    </citation>
    <scope>NUCLEOTIDE SEQUENCE [LARGE SCALE GENOMIC DNA]</scope>
    <source>
        <strain evidence="1">1</strain>
        <tissue evidence="1">Leaf</tissue>
    </source>
</reference>
<dbReference type="AlphaFoldDB" id="A0A7J9MJX4"/>